<evidence type="ECO:0000256" key="8">
    <source>
        <dbReference type="ARBA" id="ARBA00023315"/>
    </source>
</evidence>
<dbReference type="Gene3D" id="3.10.20.340">
    <property type="entry name" value="ArgJ beta chain, C-terminal domain"/>
    <property type="match status" value="1"/>
</dbReference>
<dbReference type="FunFam" id="3.60.70.12:FF:000001">
    <property type="entry name" value="Arginine biosynthesis bifunctional protein ArgJ, chloroplastic"/>
    <property type="match status" value="1"/>
</dbReference>
<sequence length="403" mass="43266">MKKKTGGQGFQVPGFTTAGIFCGIKNNKEKDLALIYSEEPSVAAGVFTLNKVVSPTITWCQQNIKSSKKIRAIIANSGNANACTGPKGMEDCKSLAFKLSQELFVDPKEILIASTGIIGVPLPKNKIIKSLPALSKKLSPTGWIRSAEAIMTTDLTPKFNSSSFHIGKHKITMGGIAKGSGMIHPNMATMLAFIATDAAIDQKTLSRALKETNNRTFNRITVDGDTSTNDMALILANGKAGNKSIRAGSSAYNKFVEKLTELCLYLAHKIVLDGEGATKFITIQVQGTKAKTHANKVAQSVATSSLVKTALFGQDPNWGRIIAAVGYAGVPFNPDRVKISLNGSVLFNNGVPAKGALQSTLRKKMKSKNISIIIDLKSGIHSDEVYTCDLSYDYIRINAEYTT</sequence>
<dbReference type="AlphaFoldDB" id="A0A381VQ93"/>
<comment type="similarity">
    <text evidence="1">Belongs to the ArgJ family.</text>
</comment>
<dbReference type="PANTHER" id="PTHR23100:SF0">
    <property type="entry name" value="ARGININE BIOSYNTHESIS BIFUNCTIONAL PROTEIN ARGJ, MITOCHONDRIAL"/>
    <property type="match status" value="1"/>
</dbReference>
<evidence type="ECO:0000256" key="5">
    <source>
        <dbReference type="ARBA" id="ARBA00022605"/>
    </source>
</evidence>
<dbReference type="GO" id="GO:0006592">
    <property type="term" value="P:ornithine biosynthetic process"/>
    <property type="evidence" value="ECO:0007669"/>
    <property type="project" value="TreeGrafter"/>
</dbReference>
<comment type="catalytic activity">
    <reaction evidence="9">
        <text>N(2)-acetyl-L-ornithine + L-glutamate = N-acetyl-L-glutamate + L-ornithine</text>
        <dbReference type="Rhea" id="RHEA:15349"/>
        <dbReference type="ChEBI" id="CHEBI:29985"/>
        <dbReference type="ChEBI" id="CHEBI:44337"/>
        <dbReference type="ChEBI" id="CHEBI:46911"/>
        <dbReference type="ChEBI" id="CHEBI:57805"/>
        <dbReference type="EC" id="2.3.1.35"/>
    </reaction>
</comment>
<dbReference type="NCBIfam" id="NF003802">
    <property type="entry name" value="PRK05388.1"/>
    <property type="match status" value="1"/>
</dbReference>
<gene>
    <name evidence="10" type="ORF">METZ01_LOCUS95075</name>
</gene>
<accession>A0A381VQ93</accession>
<dbReference type="EMBL" id="UINC01009413">
    <property type="protein sequence ID" value="SVA42221.1"/>
    <property type="molecule type" value="Genomic_DNA"/>
</dbReference>
<dbReference type="GO" id="GO:0004358">
    <property type="term" value="F:L-glutamate N-acetyltransferase activity, acting on acetyl-L-ornithine as donor"/>
    <property type="evidence" value="ECO:0007669"/>
    <property type="project" value="UniProtKB-EC"/>
</dbReference>
<proteinExistence type="inferred from homology"/>
<dbReference type="Pfam" id="PF01960">
    <property type="entry name" value="ArgJ"/>
    <property type="match status" value="1"/>
</dbReference>
<dbReference type="NCBIfam" id="TIGR00120">
    <property type="entry name" value="ArgJ"/>
    <property type="match status" value="1"/>
</dbReference>
<evidence type="ECO:0000256" key="3">
    <source>
        <dbReference type="ARBA" id="ARBA00013264"/>
    </source>
</evidence>
<dbReference type="InterPro" id="IPR042195">
    <property type="entry name" value="ArgJ_beta_C"/>
</dbReference>
<protein>
    <recommendedName>
        <fullName evidence="3">glutamate N-acetyltransferase</fullName>
        <ecNumber evidence="3">2.3.1.35</ecNumber>
    </recommendedName>
</protein>
<dbReference type="CDD" id="cd02152">
    <property type="entry name" value="OAT"/>
    <property type="match status" value="1"/>
</dbReference>
<comment type="subunit">
    <text evidence="2">Heterotetramer of two alpha and two beta chains.</text>
</comment>
<dbReference type="SUPFAM" id="SSF56266">
    <property type="entry name" value="DmpA/ArgJ-like"/>
    <property type="match status" value="1"/>
</dbReference>
<keyword evidence="7" id="KW-0068">Autocatalytic cleavage</keyword>
<evidence type="ECO:0000256" key="9">
    <source>
        <dbReference type="ARBA" id="ARBA00049439"/>
    </source>
</evidence>
<dbReference type="EC" id="2.3.1.35" evidence="3"/>
<dbReference type="Gene3D" id="3.60.70.12">
    <property type="entry name" value="L-amino peptidase D-ALA esterase/amidase"/>
    <property type="match status" value="1"/>
</dbReference>
<evidence type="ECO:0000256" key="2">
    <source>
        <dbReference type="ARBA" id="ARBA00011475"/>
    </source>
</evidence>
<name>A0A381VQ93_9ZZZZ</name>
<dbReference type="FunFam" id="3.10.20.340:FF:000001">
    <property type="entry name" value="Arginine biosynthesis bifunctional protein ArgJ, chloroplastic"/>
    <property type="match status" value="1"/>
</dbReference>
<dbReference type="GO" id="GO:0004042">
    <property type="term" value="F:L-glutamate N-acetyltransferase activity"/>
    <property type="evidence" value="ECO:0007669"/>
    <property type="project" value="TreeGrafter"/>
</dbReference>
<evidence type="ECO:0000256" key="7">
    <source>
        <dbReference type="ARBA" id="ARBA00022813"/>
    </source>
</evidence>
<keyword evidence="6" id="KW-0808">Transferase</keyword>
<evidence type="ECO:0000256" key="1">
    <source>
        <dbReference type="ARBA" id="ARBA00006774"/>
    </source>
</evidence>
<keyword evidence="8" id="KW-0012">Acyltransferase</keyword>
<evidence type="ECO:0000256" key="4">
    <source>
        <dbReference type="ARBA" id="ARBA00022571"/>
    </source>
</evidence>
<reference evidence="10" key="1">
    <citation type="submission" date="2018-05" db="EMBL/GenBank/DDBJ databases">
        <authorList>
            <person name="Lanie J.A."/>
            <person name="Ng W.-L."/>
            <person name="Kazmierczak K.M."/>
            <person name="Andrzejewski T.M."/>
            <person name="Davidsen T.M."/>
            <person name="Wayne K.J."/>
            <person name="Tettelin H."/>
            <person name="Glass J.I."/>
            <person name="Rusch D."/>
            <person name="Podicherti R."/>
            <person name="Tsui H.-C.T."/>
            <person name="Winkler M.E."/>
        </authorList>
    </citation>
    <scope>NUCLEOTIDE SEQUENCE</scope>
</reference>
<organism evidence="10">
    <name type="scientific">marine metagenome</name>
    <dbReference type="NCBI Taxonomy" id="408172"/>
    <lineage>
        <taxon>unclassified sequences</taxon>
        <taxon>metagenomes</taxon>
        <taxon>ecological metagenomes</taxon>
    </lineage>
</organism>
<dbReference type="InterPro" id="IPR002813">
    <property type="entry name" value="Arg_biosynth_ArgJ"/>
</dbReference>
<dbReference type="GO" id="GO:0006526">
    <property type="term" value="P:L-arginine biosynthetic process"/>
    <property type="evidence" value="ECO:0007669"/>
    <property type="project" value="UniProtKB-KW"/>
</dbReference>
<evidence type="ECO:0000313" key="10">
    <source>
        <dbReference type="EMBL" id="SVA42221.1"/>
    </source>
</evidence>
<keyword evidence="4" id="KW-0055">Arginine biosynthesis</keyword>
<dbReference type="HAMAP" id="MF_01106">
    <property type="entry name" value="ArgJ"/>
    <property type="match status" value="1"/>
</dbReference>
<keyword evidence="5" id="KW-0028">Amino-acid biosynthesis</keyword>
<dbReference type="InterPro" id="IPR016117">
    <property type="entry name" value="ArgJ-like_dom_sf"/>
</dbReference>
<evidence type="ECO:0000256" key="6">
    <source>
        <dbReference type="ARBA" id="ARBA00022679"/>
    </source>
</evidence>
<dbReference type="PANTHER" id="PTHR23100">
    <property type="entry name" value="ARGININE BIOSYNTHESIS BIFUNCTIONAL PROTEIN ARGJ"/>
    <property type="match status" value="1"/>
</dbReference>